<reference evidence="2" key="1">
    <citation type="submission" date="2019-12" db="EMBL/GenBank/DDBJ databases">
        <title>Genome sequence of Babesia ovis.</title>
        <authorList>
            <person name="Yamagishi J."/>
            <person name="Sevinc F."/>
            <person name="Xuan X."/>
        </authorList>
    </citation>
    <scope>NUCLEOTIDE SEQUENCE</scope>
    <source>
        <strain evidence="2">Selcuk</strain>
    </source>
</reference>
<dbReference type="Proteomes" id="UP001057455">
    <property type="component" value="Unassembled WGS sequence"/>
</dbReference>
<protein>
    <submittedName>
        <fullName evidence="2">Histidine kinase- DNA gyrase B- and HSP90-like domain-containing, putative</fullName>
    </submittedName>
</protein>
<feature type="compositionally biased region" description="Basic residues" evidence="1">
    <location>
        <begin position="125"/>
        <end position="140"/>
    </location>
</feature>
<name>A0A9W5T8X6_BABOV</name>
<evidence type="ECO:0000256" key="1">
    <source>
        <dbReference type="SAM" id="MobiDB-lite"/>
    </source>
</evidence>
<proteinExistence type="predicted"/>
<dbReference type="EMBL" id="BLIY01000004">
    <property type="protein sequence ID" value="GFE53176.1"/>
    <property type="molecule type" value="Genomic_DNA"/>
</dbReference>
<feature type="region of interest" description="Disordered" evidence="1">
    <location>
        <begin position="1"/>
        <end position="20"/>
    </location>
</feature>
<dbReference type="AlphaFoldDB" id="A0A9W5T8X6"/>
<keyword evidence="2" id="KW-0808">Transferase</keyword>
<accession>A0A9W5T8X6</accession>
<evidence type="ECO:0000313" key="3">
    <source>
        <dbReference type="Proteomes" id="UP001057455"/>
    </source>
</evidence>
<evidence type="ECO:0000313" key="2">
    <source>
        <dbReference type="EMBL" id="GFE53176.1"/>
    </source>
</evidence>
<keyword evidence="3" id="KW-1185">Reference proteome</keyword>
<sequence>MPPKRGTRQPAWRPQENGEPRHLLYHQIVVDGEEQVSSDGRRYDTQCPCQATQKRESCTAFRHELERPDNGSLHVQVLLAHDPKRYQWTSDGAADKERSDAIHAVRRATGHGAVRHAVNGSRLGHTGKHSSSRGKTHQSNHVKVNVELVRLYVRGAGEVARRK</sequence>
<feature type="region of interest" description="Disordered" evidence="1">
    <location>
        <begin position="118"/>
        <end position="142"/>
    </location>
</feature>
<dbReference type="GO" id="GO:0016301">
    <property type="term" value="F:kinase activity"/>
    <property type="evidence" value="ECO:0007669"/>
    <property type="project" value="UniProtKB-KW"/>
</dbReference>
<gene>
    <name evidence="2" type="ORF">BaOVIS_005800</name>
</gene>
<keyword evidence="2" id="KW-0418">Kinase</keyword>
<organism evidence="2 3">
    <name type="scientific">Babesia ovis</name>
    <dbReference type="NCBI Taxonomy" id="5869"/>
    <lineage>
        <taxon>Eukaryota</taxon>
        <taxon>Sar</taxon>
        <taxon>Alveolata</taxon>
        <taxon>Apicomplexa</taxon>
        <taxon>Aconoidasida</taxon>
        <taxon>Piroplasmida</taxon>
        <taxon>Babesiidae</taxon>
        <taxon>Babesia</taxon>
    </lineage>
</organism>
<comment type="caution">
    <text evidence="2">The sequence shown here is derived from an EMBL/GenBank/DDBJ whole genome shotgun (WGS) entry which is preliminary data.</text>
</comment>